<accession>A0A6J6IVW3</accession>
<dbReference type="InterPro" id="IPR027417">
    <property type="entry name" value="P-loop_NTPase"/>
</dbReference>
<proteinExistence type="predicted"/>
<keyword evidence="2 7" id="KW-0812">Transmembrane</keyword>
<dbReference type="InterPro" id="IPR017871">
    <property type="entry name" value="ABC_transporter-like_CS"/>
</dbReference>
<feature type="transmembrane region" description="Helical" evidence="7">
    <location>
        <begin position="159"/>
        <end position="176"/>
    </location>
</feature>
<dbReference type="GO" id="GO:0016887">
    <property type="term" value="F:ATP hydrolysis activity"/>
    <property type="evidence" value="ECO:0007669"/>
    <property type="project" value="InterPro"/>
</dbReference>
<dbReference type="Gene3D" id="3.40.50.300">
    <property type="entry name" value="P-loop containing nucleotide triphosphate hydrolases"/>
    <property type="match status" value="1"/>
</dbReference>
<keyword evidence="6 7" id="KW-0472">Membrane</keyword>
<evidence type="ECO:0000256" key="7">
    <source>
        <dbReference type="SAM" id="Phobius"/>
    </source>
</evidence>
<evidence type="ECO:0000313" key="9">
    <source>
        <dbReference type="EMBL" id="CAB4628676.1"/>
    </source>
</evidence>
<feature type="transmembrane region" description="Helical" evidence="7">
    <location>
        <begin position="267"/>
        <end position="287"/>
    </location>
</feature>
<evidence type="ECO:0000256" key="3">
    <source>
        <dbReference type="ARBA" id="ARBA00022741"/>
    </source>
</evidence>
<feature type="transmembrane region" description="Helical" evidence="7">
    <location>
        <begin position="72"/>
        <end position="94"/>
    </location>
</feature>
<dbReference type="PROSITE" id="PS50893">
    <property type="entry name" value="ABC_TRANSPORTER_2"/>
    <property type="match status" value="1"/>
</dbReference>
<feature type="transmembrane region" description="Helical" evidence="7">
    <location>
        <begin position="20"/>
        <end position="52"/>
    </location>
</feature>
<evidence type="ECO:0000256" key="6">
    <source>
        <dbReference type="ARBA" id="ARBA00023136"/>
    </source>
</evidence>
<dbReference type="SMART" id="SM00382">
    <property type="entry name" value="AAA"/>
    <property type="match status" value="1"/>
</dbReference>
<dbReference type="InterPro" id="IPR003439">
    <property type="entry name" value="ABC_transporter-like_ATP-bd"/>
</dbReference>
<dbReference type="PROSITE" id="PS00211">
    <property type="entry name" value="ABC_TRANSPORTER_1"/>
    <property type="match status" value="1"/>
</dbReference>
<dbReference type="PANTHER" id="PTHR24221:SF632">
    <property type="entry name" value="ATP-DEPENDENT LIPID A-CORE FLIPPASE"/>
    <property type="match status" value="1"/>
</dbReference>
<dbReference type="GO" id="GO:0034040">
    <property type="term" value="F:ATPase-coupled lipid transmembrane transporter activity"/>
    <property type="evidence" value="ECO:0007669"/>
    <property type="project" value="TreeGrafter"/>
</dbReference>
<reference evidence="9" key="1">
    <citation type="submission" date="2020-05" db="EMBL/GenBank/DDBJ databases">
        <authorList>
            <person name="Chiriac C."/>
            <person name="Salcher M."/>
            <person name="Ghai R."/>
            <person name="Kavagutti S V."/>
        </authorList>
    </citation>
    <scope>NUCLEOTIDE SEQUENCE</scope>
</reference>
<evidence type="ECO:0000256" key="1">
    <source>
        <dbReference type="ARBA" id="ARBA00004141"/>
    </source>
</evidence>
<comment type="subcellular location">
    <subcellularLocation>
        <location evidence="1">Membrane</location>
        <topology evidence="1">Multi-pass membrane protein</topology>
    </subcellularLocation>
</comment>
<dbReference type="GO" id="GO:0016020">
    <property type="term" value="C:membrane"/>
    <property type="evidence" value="ECO:0007669"/>
    <property type="project" value="UniProtKB-SubCell"/>
</dbReference>
<feature type="transmembrane region" description="Helical" evidence="7">
    <location>
        <begin position="182"/>
        <end position="199"/>
    </location>
</feature>
<sequence>MLKAIKASLAFMTPKERSKWYFLTGLRALLSLLDLAGILAIGFVVTSTAIFLTSGSDPNRVLEFAGLQIPAVTAQTLPWVSAAILVLFLAKALFSVLLTKRAAFFVATVEARSAKTIAEIGFGGDLGDARKRSREEMMYAIQAGSPHAFNTLLNAANTLLSEAVLFLLICLGFLLVDLWATFAAVLYFCLIAFVMQYFVGSLMTKAGQVATEGTVAANTAISDLLSVFRELLVLGKRGKYIDGIYKARADAANSAANQHYLSGMPRYIIEAALLVGLALFVLAQALAGDIVKSAATIGVFLSGGFRLTAALLPLQNSLLTINSVLPSARTAHEILALATGHEAPVWPKKSSKAEASESHEYLNFDSPIGIKLRDVSFSYPDADHPALKNASFDVEPGAQVALMGPSGAGKSTIADLLCAVLTPTSGTIVRSDSANGEDGFEALGRVSYVPQRPGLVSGTILDNVALAESKDEVNREQALEALQLANLAGLISELPDGLDTPLGKLQDGLSGGQMQRLGLARALYTKPGLLIMDEATSALDAESEAEIQKALDSMRGKVTVVLIAHRLNTIQHADKVILVEDGLVKDSGTFKELISRNPSVERVVDLMRVEKD</sequence>
<dbReference type="SUPFAM" id="SSF90123">
    <property type="entry name" value="ABC transporter transmembrane region"/>
    <property type="match status" value="1"/>
</dbReference>
<dbReference type="GO" id="GO:0005524">
    <property type="term" value="F:ATP binding"/>
    <property type="evidence" value="ECO:0007669"/>
    <property type="project" value="UniProtKB-KW"/>
</dbReference>
<dbReference type="InterPro" id="IPR036640">
    <property type="entry name" value="ABC1_TM_sf"/>
</dbReference>
<evidence type="ECO:0000256" key="2">
    <source>
        <dbReference type="ARBA" id="ARBA00022692"/>
    </source>
</evidence>
<evidence type="ECO:0000259" key="8">
    <source>
        <dbReference type="PROSITE" id="PS50893"/>
    </source>
</evidence>
<gene>
    <name evidence="9" type="ORF">UFOPK2131_00136</name>
</gene>
<keyword evidence="4" id="KW-0067">ATP-binding</keyword>
<organism evidence="9">
    <name type="scientific">freshwater metagenome</name>
    <dbReference type="NCBI Taxonomy" id="449393"/>
    <lineage>
        <taxon>unclassified sequences</taxon>
        <taxon>metagenomes</taxon>
        <taxon>ecological metagenomes</taxon>
    </lineage>
</organism>
<feature type="domain" description="ABC transporter" evidence="8">
    <location>
        <begin position="370"/>
        <end position="606"/>
    </location>
</feature>
<name>A0A6J6IVW3_9ZZZZ</name>
<evidence type="ECO:0000256" key="5">
    <source>
        <dbReference type="ARBA" id="ARBA00022989"/>
    </source>
</evidence>
<dbReference type="EMBL" id="CAEZVT010000003">
    <property type="protein sequence ID" value="CAB4628676.1"/>
    <property type="molecule type" value="Genomic_DNA"/>
</dbReference>
<keyword evidence="5 7" id="KW-1133">Transmembrane helix</keyword>
<dbReference type="InterPro" id="IPR039421">
    <property type="entry name" value="Type_1_exporter"/>
</dbReference>
<dbReference type="AlphaFoldDB" id="A0A6J6IVW3"/>
<evidence type="ECO:0000256" key="4">
    <source>
        <dbReference type="ARBA" id="ARBA00022840"/>
    </source>
</evidence>
<keyword evidence="3" id="KW-0547">Nucleotide-binding</keyword>
<protein>
    <submittedName>
        <fullName evidence="9">Unannotated protein</fullName>
    </submittedName>
</protein>
<dbReference type="SUPFAM" id="SSF52540">
    <property type="entry name" value="P-loop containing nucleoside triphosphate hydrolases"/>
    <property type="match status" value="1"/>
</dbReference>
<dbReference type="Pfam" id="PF00005">
    <property type="entry name" value="ABC_tran"/>
    <property type="match status" value="1"/>
</dbReference>
<dbReference type="PANTHER" id="PTHR24221">
    <property type="entry name" value="ATP-BINDING CASSETTE SUB-FAMILY B"/>
    <property type="match status" value="1"/>
</dbReference>
<dbReference type="Gene3D" id="1.20.1560.10">
    <property type="entry name" value="ABC transporter type 1, transmembrane domain"/>
    <property type="match status" value="1"/>
</dbReference>
<dbReference type="InterPro" id="IPR003593">
    <property type="entry name" value="AAA+_ATPase"/>
</dbReference>